<dbReference type="EMBL" id="HBIZ01043773">
    <property type="protein sequence ID" value="CAE0775390.1"/>
    <property type="molecule type" value="Transcribed_RNA"/>
</dbReference>
<dbReference type="SUPFAM" id="SSF52047">
    <property type="entry name" value="RNI-like"/>
    <property type="match status" value="3"/>
</dbReference>
<accession>A0A7S4F5K7</accession>
<dbReference type="PANTHER" id="PTHR24114:SF2">
    <property type="entry name" value="F-BOX DOMAIN-CONTAINING PROTEIN-RELATED"/>
    <property type="match status" value="1"/>
</dbReference>
<organism evidence="1">
    <name type="scientific">Chrysotila carterae</name>
    <name type="common">Marine alga</name>
    <name type="synonym">Syracosphaera carterae</name>
    <dbReference type="NCBI Taxonomy" id="13221"/>
    <lineage>
        <taxon>Eukaryota</taxon>
        <taxon>Haptista</taxon>
        <taxon>Haptophyta</taxon>
        <taxon>Prymnesiophyceae</taxon>
        <taxon>Isochrysidales</taxon>
        <taxon>Isochrysidaceae</taxon>
        <taxon>Chrysotila</taxon>
    </lineage>
</organism>
<dbReference type="InterPro" id="IPR032675">
    <property type="entry name" value="LRR_dom_sf"/>
</dbReference>
<dbReference type="AlphaFoldDB" id="A0A7S4F5K7"/>
<dbReference type="Gene3D" id="3.80.10.10">
    <property type="entry name" value="Ribonuclease Inhibitor"/>
    <property type="match status" value="6"/>
</dbReference>
<dbReference type="Pfam" id="PF13516">
    <property type="entry name" value="LRR_6"/>
    <property type="match status" value="8"/>
</dbReference>
<evidence type="ECO:0000313" key="1">
    <source>
        <dbReference type="EMBL" id="CAE0775390.1"/>
    </source>
</evidence>
<dbReference type="SMART" id="SM00368">
    <property type="entry name" value="LRR_RI"/>
    <property type="match status" value="11"/>
</dbReference>
<proteinExistence type="predicted"/>
<gene>
    <name evidence="1" type="ORF">PCAR00345_LOCUS28024</name>
</gene>
<protein>
    <submittedName>
        <fullName evidence="1">Uncharacterized protein</fullName>
    </submittedName>
</protein>
<dbReference type="InterPro" id="IPR001611">
    <property type="entry name" value="Leu-rich_rpt"/>
</dbReference>
<reference evidence="1" key="1">
    <citation type="submission" date="2021-01" db="EMBL/GenBank/DDBJ databases">
        <authorList>
            <person name="Corre E."/>
            <person name="Pelletier E."/>
            <person name="Niang G."/>
            <person name="Scheremetjew M."/>
            <person name="Finn R."/>
            <person name="Kale V."/>
            <person name="Holt S."/>
            <person name="Cochrane G."/>
            <person name="Meng A."/>
            <person name="Brown T."/>
            <person name="Cohen L."/>
        </authorList>
    </citation>
    <scope>NUCLEOTIDE SEQUENCE</scope>
    <source>
        <strain evidence="1">CCMP645</strain>
    </source>
</reference>
<name>A0A7S4F5K7_CHRCT</name>
<dbReference type="PANTHER" id="PTHR24114">
    <property type="entry name" value="LEUCINE RICH REPEAT FAMILY PROTEIN"/>
    <property type="match status" value="1"/>
</dbReference>
<dbReference type="InterPro" id="IPR052394">
    <property type="entry name" value="LRR-containing"/>
</dbReference>
<sequence>MASREEASVIVESDLEEGRDSADALVSLHKYGVILPNWKGAHPWTHDIAALAEALKYNTIVKTLDLGYNDLWNEDIVAVAKALKINSSLEKLDLTCNGLRPGAIDALAEALKSNKSLKTLILAGNDLGPGNIAVLSEALRVNTTLTTLDLMGNLLEASDIEKLADALKVNTQLKTLNLSENRIGSRGILQLAEALKHNKTLTDLKLKDSEDSISSFEVILLADAVRANTTLTTLEISDNCFGVKDLVPLPDKLRSGASLAKLKLHEENLDELWSDDVVALTKALKISTGLTELNVEGMSIGSRGVVSVVKAATSHSSLTKLNVAGNKIEPKGIIALVNILKADTTLKFLNVADNELGLAGAEAMANMLETNTTLNSLSVRGCKLGREEIIPIVQALEKNTGLIELDLAAQRHIGATGVAALTKALMKNARLNSLDVTGLHIYPFEIALLAGALRNGIPNPTDTLLTVAKGKKYQKGDELPSPTSYWHNGSYHDDADLLFESLMINESLTSLHFSRKSIHLENIRPLTKALEKKSALTVLDLSGNRIESDGVAALAALLPEAEGGPPSAAQLFQDRGQPPRGLRRLALAKALITSTAIRPLANALEKNSSLTALDLAGNFILSDGGILFAKVLKVNRSLTRLDLGEVHRSECVPELVEALRVNTTMTELKFTANGQDQDQIDFLKEKMEENKKLRWNILPLILLPTNLLRLEWLPCHQRELKPRPKATLVEIPMDMREIIADFLHNFL</sequence>